<dbReference type="SUPFAM" id="SSF52540">
    <property type="entry name" value="P-loop containing nucleoside triphosphate hydrolases"/>
    <property type="match status" value="1"/>
</dbReference>
<protein>
    <recommendedName>
        <fullName evidence="5">ABC-type quaternary amine transporter</fullName>
        <ecNumber evidence="5">7.6.2.9</ecNumber>
    </recommendedName>
</protein>
<dbReference type="PANTHER" id="PTHR43117:SF4">
    <property type="entry name" value="OSMOPROTECTANT IMPORT ATP-BINDING PROTEIN OSMV"/>
    <property type="match status" value="1"/>
</dbReference>
<keyword evidence="4" id="KW-0067">ATP-binding</keyword>
<dbReference type="InterPro" id="IPR025662">
    <property type="entry name" value="Sigma_54_int_dom_ATP-bd_1"/>
</dbReference>
<evidence type="ECO:0000256" key="5">
    <source>
        <dbReference type="ARBA" id="ARBA00066388"/>
    </source>
</evidence>
<dbReference type="InterPro" id="IPR017871">
    <property type="entry name" value="ABC_transporter-like_CS"/>
</dbReference>
<evidence type="ECO:0000259" key="6">
    <source>
        <dbReference type="PROSITE" id="PS50893"/>
    </source>
</evidence>
<dbReference type="Gene3D" id="3.40.50.300">
    <property type="entry name" value="P-loop containing nucleotide triphosphate hydrolases"/>
    <property type="match status" value="1"/>
</dbReference>
<dbReference type="SMART" id="SM00382">
    <property type="entry name" value="AAA"/>
    <property type="match status" value="1"/>
</dbReference>
<dbReference type="EC" id="7.6.2.9" evidence="5"/>
<dbReference type="AlphaFoldDB" id="A0A8E0M4I5"/>
<dbReference type="GO" id="GO:0005524">
    <property type="term" value="F:ATP binding"/>
    <property type="evidence" value="ECO:0007669"/>
    <property type="project" value="UniProtKB-KW"/>
</dbReference>
<dbReference type="RefSeq" id="WP_016383453.1">
    <property type="nucleotide sequence ID" value="NZ_ANKW01000005.1"/>
</dbReference>
<accession>A0A8E0M4I5</accession>
<name>A0A8E0M4I5_LACPA</name>
<dbReference type="InterPro" id="IPR027417">
    <property type="entry name" value="P-loop_NTPase"/>
</dbReference>
<proteinExistence type="inferred from homology"/>
<dbReference type="GO" id="GO:0016887">
    <property type="term" value="F:ATP hydrolysis activity"/>
    <property type="evidence" value="ECO:0007669"/>
    <property type="project" value="InterPro"/>
</dbReference>
<evidence type="ECO:0000313" key="7">
    <source>
        <dbReference type="EMBL" id="EPC20978.1"/>
    </source>
</evidence>
<evidence type="ECO:0000256" key="1">
    <source>
        <dbReference type="ARBA" id="ARBA00005417"/>
    </source>
</evidence>
<reference evidence="7 8" key="1">
    <citation type="journal article" date="2013" name="PLoS ONE">
        <title>Lactobacillus paracasei comparative genomics: towards species pan-genome definition and exploitation of diversity.</title>
        <authorList>
            <person name="Smokvina T."/>
            <person name="Wels M."/>
            <person name="Polka J."/>
            <person name="Chervaux C."/>
            <person name="Brisse S."/>
            <person name="Boekhorst J."/>
            <person name="van Hylckama Vlieg J.E."/>
            <person name="Siezen R.J."/>
        </authorList>
    </citation>
    <scope>NUCLEOTIDE SEQUENCE [LARGE SCALE GENOMIC DNA]</scope>
    <source>
        <strain evidence="7 8">Lpp122</strain>
    </source>
</reference>
<comment type="similarity">
    <text evidence="1">Belongs to the ABC transporter superfamily.</text>
</comment>
<evidence type="ECO:0000256" key="4">
    <source>
        <dbReference type="ARBA" id="ARBA00022840"/>
    </source>
</evidence>
<dbReference type="FunFam" id="3.40.50.300:FF:000425">
    <property type="entry name" value="Probable ABC transporter, ATP-binding subunit"/>
    <property type="match status" value="1"/>
</dbReference>
<evidence type="ECO:0000256" key="3">
    <source>
        <dbReference type="ARBA" id="ARBA00022741"/>
    </source>
</evidence>
<keyword evidence="2" id="KW-0813">Transport</keyword>
<dbReference type="PROSITE" id="PS00675">
    <property type="entry name" value="SIGMA54_INTERACT_1"/>
    <property type="match status" value="1"/>
</dbReference>
<dbReference type="EMBL" id="ANKW01000005">
    <property type="protein sequence ID" value="EPC20978.1"/>
    <property type="molecule type" value="Genomic_DNA"/>
</dbReference>
<dbReference type="PROSITE" id="PS50893">
    <property type="entry name" value="ABC_TRANSPORTER_2"/>
    <property type="match status" value="1"/>
</dbReference>
<dbReference type="InterPro" id="IPR003593">
    <property type="entry name" value="AAA+_ATPase"/>
</dbReference>
<feature type="domain" description="ABC transporter" evidence="6">
    <location>
        <begin position="5"/>
        <end position="239"/>
    </location>
</feature>
<gene>
    <name evidence="7" type="ORF">Lpp122_0594</name>
</gene>
<dbReference type="PANTHER" id="PTHR43117">
    <property type="entry name" value="OSMOPROTECTANT IMPORT ATP-BINDING PROTEIN OSMV"/>
    <property type="match status" value="1"/>
</dbReference>
<evidence type="ECO:0000256" key="2">
    <source>
        <dbReference type="ARBA" id="ARBA00022448"/>
    </source>
</evidence>
<comment type="caution">
    <text evidence="7">The sequence shown here is derived from an EMBL/GenBank/DDBJ whole genome shotgun (WGS) entry which is preliminary data.</text>
</comment>
<dbReference type="Proteomes" id="UP000014281">
    <property type="component" value="Unassembled WGS sequence"/>
</dbReference>
<dbReference type="InterPro" id="IPR003439">
    <property type="entry name" value="ABC_transporter-like_ATP-bd"/>
</dbReference>
<keyword evidence="3" id="KW-0547">Nucleotide-binding</keyword>
<dbReference type="GO" id="GO:0015418">
    <property type="term" value="F:ABC-type quaternary ammonium compound transporting activity"/>
    <property type="evidence" value="ECO:0007669"/>
    <property type="project" value="UniProtKB-EC"/>
</dbReference>
<dbReference type="Pfam" id="PF00005">
    <property type="entry name" value="ABC_tran"/>
    <property type="match status" value="1"/>
</dbReference>
<sequence length="314" mass="34894">MTGTLKICGVTKQMAGKDVVSQLDLSVRAGELFVLVGESGSGKTTILRMIDRLIEPSAGQIRLDGKPIESFPVTELHRSIGYIFQQGTLFPTMTVYQNIALIPELKHWAATKIHERASTLMDAVSLPLSTYAGRYPHELSGGEQQRVGIVRALIADPKLILMDEPFSALDPIVRQELQTLLLRLHEELDSTVIFVTHDMQEALRLGDRIGVMRAGCLLQVDAPKVLRQHPANQFVASLFANQQQRGFGDIRSSELIKFALPTHEVLGETLNGNASINEVITSLDQHSRVFIEVSTGRYVVTQQVLIKWLCEFQQ</sequence>
<organism evidence="7 8">
    <name type="scientific">Lacticaseibacillus paracasei subsp. paracasei Lpp122</name>
    <dbReference type="NCBI Taxonomy" id="1256218"/>
    <lineage>
        <taxon>Bacteria</taxon>
        <taxon>Bacillati</taxon>
        <taxon>Bacillota</taxon>
        <taxon>Bacilli</taxon>
        <taxon>Lactobacillales</taxon>
        <taxon>Lactobacillaceae</taxon>
        <taxon>Lacticaseibacillus</taxon>
    </lineage>
</organism>
<dbReference type="PROSITE" id="PS00211">
    <property type="entry name" value="ABC_TRANSPORTER_1"/>
    <property type="match status" value="1"/>
</dbReference>
<evidence type="ECO:0000313" key="8">
    <source>
        <dbReference type="Proteomes" id="UP000014281"/>
    </source>
</evidence>